<dbReference type="EMBL" id="JAGIZB010000013">
    <property type="protein sequence ID" value="MBP0445985.1"/>
    <property type="molecule type" value="Genomic_DNA"/>
</dbReference>
<evidence type="ECO:0000256" key="2">
    <source>
        <dbReference type="SAM" id="Phobius"/>
    </source>
</evidence>
<reference evidence="3 4" key="1">
    <citation type="submission" date="2021-03" db="EMBL/GenBank/DDBJ databases">
        <authorList>
            <person name="So Y."/>
        </authorList>
    </citation>
    <scope>NUCLEOTIDE SEQUENCE [LARGE SCALE GENOMIC DNA]</scope>
    <source>
        <strain evidence="3 4">SSH11</strain>
    </source>
</reference>
<comment type="caution">
    <text evidence="3">The sequence shown here is derived from an EMBL/GenBank/DDBJ whole genome shotgun (WGS) entry which is preliminary data.</text>
</comment>
<feature type="region of interest" description="Disordered" evidence="1">
    <location>
        <begin position="93"/>
        <end position="115"/>
    </location>
</feature>
<evidence type="ECO:0000313" key="4">
    <source>
        <dbReference type="Proteomes" id="UP000681594"/>
    </source>
</evidence>
<sequence>MGGTGFTPDPGRLYEVGRDGRPYTLEPELPGAAEARERRVRRWWVCAVLLNGISMGAAAAAVFLLPRSAAAWFGVLPLLSAPLLLVPPLIRRRGLGPPRRIHRRRPDGFPPPELP</sequence>
<proteinExistence type="predicted"/>
<dbReference type="RefSeq" id="WP_209380255.1">
    <property type="nucleotide sequence ID" value="NZ_JAGIZB010000013.1"/>
</dbReference>
<organism evidence="3 4">
    <name type="scientific">Pararoseomonas baculiformis</name>
    <dbReference type="NCBI Taxonomy" id="2820812"/>
    <lineage>
        <taxon>Bacteria</taxon>
        <taxon>Pseudomonadati</taxon>
        <taxon>Pseudomonadota</taxon>
        <taxon>Alphaproteobacteria</taxon>
        <taxon>Acetobacterales</taxon>
        <taxon>Acetobacteraceae</taxon>
        <taxon>Pararoseomonas</taxon>
    </lineage>
</organism>
<accession>A0ABS4AG49</accession>
<feature type="transmembrane region" description="Helical" evidence="2">
    <location>
        <begin position="43"/>
        <end position="65"/>
    </location>
</feature>
<gene>
    <name evidence="3" type="ORF">J8J14_14505</name>
</gene>
<keyword evidence="4" id="KW-1185">Reference proteome</keyword>
<keyword evidence="2" id="KW-0812">Transmembrane</keyword>
<evidence type="ECO:0000313" key="3">
    <source>
        <dbReference type="EMBL" id="MBP0445985.1"/>
    </source>
</evidence>
<protein>
    <submittedName>
        <fullName evidence="3">Uncharacterized protein</fullName>
    </submittedName>
</protein>
<name>A0ABS4AG49_9PROT</name>
<dbReference type="Proteomes" id="UP000681594">
    <property type="component" value="Unassembled WGS sequence"/>
</dbReference>
<keyword evidence="2" id="KW-0472">Membrane</keyword>
<keyword evidence="2" id="KW-1133">Transmembrane helix</keyword>
<feature type="transmembrane region" description="Helical" evidence="2">
    <location>
        <begin position="71"/>
        <end position="90"/>
    </location>
</feature>
<feature type="compositionally biased region" description="Basic residues" evidence="1">
    <location>
        <begin position="93"/>
        <end position="105"/>
    </location>
</feature>
<evidence type="ECO:0000256" key="1">
    <source>
        <dbReference type="SAM" id="MobiDB-lite"/>
    </source>
</evidence>